<dbReference type="OMA" id="DLHDYPS"/>
<dbReference type="PANTHER" id="PTHR43618:SF12">
    <property type="entry name" value="OXIDOREDUCTASE, SHORT-CHAIN DEHYDROGENASE_REDUCTASE FAMILY (AFU_ORTHOLOGUE AFUA_1G14540)"/>
    <property type="match status" value="1"/>
</dbReference>
<keyword evidence="3" id="KW-0560">Oxidoreductase</keyword>
<dbReference type="EMBL" id="FO082052">
    <property type="protein sequence ID" value="CCE80695.1"/>
    <property type="molecule type" value="Genomic_DNA"/>
</dbReference>
<dbReference type="FunFam" id="3.40.50.720:FF:000084">
    <property type="entry name" value="Short-chain dehydrogenase reductase"/>
    <property type="match status" value="1"/>
</dbReference>
<dbReference type="Proteomes" id="UP000005222">
    <property type="component" value="Chromosome G"/>
</dbReference>
<dbReference type="eggNOG" id="KOG0725">
    <property type="taxonomic scope" value="Eukaryota"/>
</dbReference>
<accession>G8YK50</accession>
<dbReference type="PRINTS" id="PR00080">
    <property type="entry name" value="SDRFAMILY"/>
</dbReference>
<dbReference type="SUPFAM" id="SSF51735">
    <property type="entry name" value="NAD(P)-binding Rossmann-fold domains"/>
    <property type="match status" value="1"/>
</dbReference>
<evidence type="ECO:0000256" key="1">
    <source>
        <dbReference type="ARBA" id="ARBA00006484"/>
    </source>
</evidence>
<dbReference type="PANTHER" id="PTHR43618">
    <property type="entry name" value="7-ALPHA-HYDROXYSTEROID DEHYDROGENASE"/>
    <property type="match status" value="1"/>
</dbReference>
<organism evidence="4 6">
    <name type="scientific">Pichia sorbitophila (strain ATCC MYA-4447 / BCRC 22081 / CBS 7064 / NBRC 10061 / NRRL Y-12695)</name>
    <name type="common">Hybrid yeast</name>
    <dbReference type="NCBI Taxonomy" id="559304"/>
    <lineage>
        <taxon>Eukaryota</taxon>
        <taxon>Fungi</taxon>
        <taxon>Dikarya</taxon>
        <taxon>Ascomycota</taxon>
        <taxon>Saccharomycotina</taxon>
        <taxon>Pichiomycetes</taxon>
        <taxon>Debaryomycetaceae</taxon>
        <taxon>Millerozyma</taxon>
    </lineage>
</organism>
<reference evidence="4" key="1">
    <citation type="submission" date="2011-10" db="EMBL/GenBank/DDBJ databases">
        <authorList>
            <person name="Genoscope - CEA"/>
        </authorList>
    </citation>
    <scope>NUCLEOTIDE SEQUENCE</scope>
</reference>
<dbReference type="InterPro" id="IPR052178">
    <property type="entry name" value="Sec_Metab_Biosynth_SDR"/>
</dbReference>
<dbReference type="HOGENOM" id="CLU_010194_1_1_1"/>
<reference evidence="6" key="2">
    <citation type="journal article" date="2012" name="G3 (Bethesda)">
        <title>Pichia sorbitophila, an interspecies yeast hybrid reveals early steps of genome resolution following polyploidization.</title>
        <authorList>
            <person name="Leh Louis V."/>
            <person name="Despons L."/>
            <person name="Friedrich A."/>
            <person name="Martin T."/>
            <person name="Durrens P."/>
            <person name="Casaregola S."/>
            <person name="Neuveglise C."/>
            <person name="Fairhead C."/>
            <person name="Marck C."/>
            <person name="Cruz J.A."/>
            <person name="Straub M.L."/>
            <person name="Kugler V."/>
            <person name="Sacerdot C."/>
            <person name="Uzunov Z."/>
            <person name="Thierry A."/>
            <person name="Weiss S."/>
            <person name="Bleykasten C."/>
            <person name="De Montigny J."/>
            <person name="Jacques N."/>
            <person name="Jung P."/>
            <person name="Lemaire M."/>
            <person name="Mallet S."/>
            <person name="Morel G."/>
            <person name="Richard G.F."/>
            <person name="Sarkar A."/>
            <person name="Savel G."/>
            <person name="Schacherer J."/>
            <person name="Seret M.L."/>
            <person name="Talla E."/>
            <person name="Samson G."/>
            <person name="Jubin C."/>
            <person name="Poulain J."/>
            <person name="Vacherie B."/>
            <person name="Barbe V."/>
            <person name="Pelletier E."/>
            <person name="Sherman D.J."/>
            <person name="Westhof E."/>
            <person name="Weissenbach J."/>
            <person name="Baret P.V."/>
            <person name="Wincker P."/>
            <person name="Gaillardin C."/>
            <person name="Dujon B."/>
            <person name="Souciet J.L."/>
        </authorList>
    </citation>
    <scope>NUCLEOTIDE SEQUENCE [LARGE SCALE GENOMIC DNA]</scope>
    <source>
        <strain evidence="6">ATCC MYA-4447 / BCRC 22081 / CBS 7064 / NBRC 10061 / NRRL Y-12695</strain>
    </source>
</reference>
<evidence type="ECO:0000313" key="4">
    <source>
        <dbReference type="EMBL" id="CCE79930.1"/>
    </source>
</evidence>
<dbReference type="Gene3D" id="3.40.50.720">
    <property type="entry name" value="NAD(P)-binding Rossmann-like Domain"/>
    <property type="match status" value="1"/>
</dbReference>
<dbReference type="InParanoid" id="G8YK50"/>
<protein>
    <submittedName>
        <fullName evidence="4">Piso0_003023 protein</fullName>
    </submittedName>
</protein>
<evidence type="ECO:0000256" key="3">
    <source>
        <dbReference type="ARBA" id="ARBA00023002"/>
    </source>
</evidence>
<evidence type="ECO:0000256" key="2">
    <source>
        <dbReference type="ARBA" id="ARBA00022857"/>
    </source>
</evidence>
<dbReference type="PROSITE" id="PS00061">
    <property type="entry name" value="ADH_SHORT"/>
    <property type="match status" value="1"/>
</dbReference>
<sequence length="269" mass="28227">MVDINVKGKVAVITGGTRGLGLDCAEIFVRNGAATVAITSRKADACEKAKAYLEKVGREANVNSKIISVPADLSNESQCKEFYEKVASQVDRVDILIANAGATWGEPLETHPVSAMSKVLTLNVVAVFQTIQLFAPLLEQSGSPEDPSRILIMSSIISLIASDPAGTYGYAASKAGVSHLGKNLAVQLAPRNINVNILAPGFFPTKMSNGLLKVAGDALTDANPRGRLGTKEDIQNVVLFLCAKQSNYLNGIVVPIDGGAHLAGSPSKL</sequence>
<dbReference type="Pfam" id="PF13561">
    <property type="entry name" value="adh_short_C2"/>
    <property type="match status" value="1"/>
</dbReference>
<comment type="similarity">
    <text evidence="1">Belongs to the short-chain dehydrogenases/reductases (SDR) family.</text>
</comment>
<dbReference type="InterPro" id="IPR036291">
    <property type="entry name" value="NAD(P)-bd_dom_sf"/>
</dbReference>
<proteinExistence type="inferred from homology"/>
<evidence type="ECO:0000313" key="6">
    <source>
        <dbReference type="Proteomes" id="UP000005222"/>
    </source>
</evidence>
<dbReference type="PRINTS" id="PR00081">
    <property type="entry name" value="GDHRDH"/>
</dbReference>
<dbReference type="OrthoDB" id="294295at2759"/>
<keyword evidence="2" id="KW-0521">NADP</keyword>
<gene>
    <name evidence="4" type="primary">Piso0_003023</name>
    <name evidence="4" type="ORF">GNLVRS01_PISO0G03196g</name>
    <name evidence="5" type="ORF">GNLVRS01_PISO0H03197g</name>
</gene>
<dbReference type="InterPro" id="IPR020904">
    <property type="entry name" value="Sc_DH/Rdtase_CS"/>
</dbReference>
<dbReference type="Proteomes" id="UP000005222">
    <property type="component" value="Chromosome H"/>
</dbReference>
<dbReference type="EMBL" id="FO082053">
    <property type="protein sequence ID" value="CCE79930.1"/>
    <property type="molecule type" value="Genomic_DNA"/>
</dbReference>
<dbReference type="STRING" id="559304.G8YK50"/>
<evidence type="ECO:0000313" key="5">
    <source>
        <dbReference type="EMBL" id="CCE80695.1"/>
    </source>
</evidence>
<dbReference type="AlphaFoldDB" id="G8YK50"/>
<dbReference type="InterPro" id="IPR002347">
    <property type="entry name" value="SDR_fam"/>
</dbReference>
<keyword evidence="6" id="KW-1185">Reference proteome</keyword>
<dbReference type="GO" id="GO:0016491">
    <property type="term" value="F:oxidoreductase activity"/>
    <property type="evidence" value="ECO:0007669"/>
    <property type="project" value="UniProtKB-KW"/>
</dbReference>
<name>G8YK50_PICSO</name>